<gene>
    <name evidence="2" type="primary">cas5b</name>
    <name evidence="2" type="ORF">JYK00_09480</name>
</gene>
<dbReference type="InterPro" id="IPR013421">
    <property type="entry name" value="CRISPR-assoc_prot_Cas5_HALMA"/>
</dbReference>
<dbReference type="NCBIfam" id="TIGR02593">
    <property type="entry name" value="CRISPR_cas5"/>
    <property type="match status" value="1"/>
</dbReference>
<keyword evidence="1" id="KW-0051">Antiviral defense</keyword>
<dbReference type="EMBL" id="CP071446">
    <property type="protein sequence ID" value="QTA37932.1"/>
    <property type="molecule type" value="Genomic_DNA"/>
</dbReference>
<accession>A0ABX7S5T5</accession>
<dbReference type="NCBIfam" id="TIGR02592">
    <property type="entry name" value="cas_Cas5h"/>
    <property type="match status" value="1"/>
</dbReference>
<evidence type="ECO:0000313" key="3">
    <source>
        <dbReference type="Proteomes" id="UP000671862"/>
    </source>
</evidence>
<dbReference type="Proteomes" id="UP000671862">
    <property type="component" value="Chromosome"/>
</dbReference>
<organism evidence="2 3">
    <name type="scientific">Thermosipho ferrireducens</name>
    <dbReference type="NCBI Taxonomy" id="2571116"/>
    <lineage>
        <taxon>Bacteria</taxon>
        <taxon>Thermotogati</taxon>
        <taxon>Thermotogota</taxon>
        <taxon>Thermotogae</taxon>
        <taxon>Thermotogales</taxon>
        <taxon>Fervidobacteriaceae</taxon>
        <taxon>Thermosipho</taxon>
    </lineage>
</organism>
<dbReference type="RefSeq" id="WP_207566653.1">
    <property type="nucleotide sequence ID" value="NZ_CP071446.1"/>
</dbReference>
<dbReference type="Gene3D" id="3.30.70.2660">
    <property type="match status" value="1"/>
</dbReference>
<dbReference type="InterPro" id="IPR013422">
    <property type="entry name" value="CRISPR-assoc_prot_Cas5_N"/>
</dbReference>
<evidence type="ECO:0000313" key="2">
    <source>
        <dbReference type="EMBL" id="QTA37932.1"/>
    </source>
</evidence>
<protein>
    <submittedName>
        <fullName evidence="2">Type I-B CRISPR-associated protein Cas5</fullName>
    </submittedName>
</protein>
<reference evidence="2 3" key="1">
    <citation type="submission" date="2021-03" db="EMBL/GenBank/DDBJ databases">
        <title>Thermosipho ferrireducens sp.nov., an anaerobic thermophilic iron-reducing bacterium isolated from a deep-sea hydrothermal sulfide deposits.</title>
        <authorList>
            <person name="Zeng X."/>
            <person name="Chen Y."/>
            <person name="Shao Z."/>
        </authorList>
    </citation>
    <scope>NUCLEOTIDE SEQUENCE [LARGE SCALE GENOMIC DNA]</scope>
    <source>
        <strain evidence="2 3">JL129W03</strain>
    </source>
</reference>
<evidence type="ECO:0000256" key="1">
    <source>
        <dbReference type="ARBA" id="ARBA00023118"/>
    </source>
</evidence>
<sequence>MNRALIFDVIGKAAHFRKFYTNSSSLSYYFPPKTVLAGMIAGMVGLERDSYYDLFDEKAFLAVEIRTPLRKKINVVSYLKIIGNSNKIEEFRGFSDRTQVPVEFVFPKSKSNIVYRVYFYHEDERLFNSLKSRLKGKKYIYPPYMGITELPAKIEYVGDYEIVKNENINVKVKTVLKSSYFKNIGFFEYLQRDRCPEAFNSDRTLKKVSDYIFSPNATEISFESLEKALIYDVPALNVTISFM</sequence>
<name>A0ABX7S5T5_9BACT</name>
<proteinExistence type="predicted"/>
<keyword evidence="3" id="KW-1185">Reference proteome</keyword>